<dbReference type="InterPro" id="IPR010994">
    <property type="entry name" value="RuvA_2-like"/>
</dbReference>
<evidence type="ECO:0000256" key="1">
    <source>
        <dbReference type="ARBA" id="ARBA00022490"/>
    </source>
</evidence>
<dbReference type="PANTHER" id="PTHR30562:SF1">
    <property type="entry name" value="UVRABC SYSTEM PROTEIN C"/>
    <property type="match status" value="1"/>
</dbReference>
<dbReference type="Gene3D" id="4.10.860.10">
    <property type="entry name" value="UVR domain"/>
    <property type="match status" value="1"/>
</dbReference>
<evidence type="ECO:0008006" key="11">
    <source>
        <dbReference type="Google" id="ProtNLM"/>
    </source>
</evidence>
<keyword evidence="3" id="KW-0228">DNA excision</keyword>
<evidence type="ECO:0000259" key="9">
    <source>
        <dbReference type="PROSITE" id="PS50165"/>
    </source>
</evidence>
<dbReference type="InterPro" id="IPR047296">
    <property type="entry name" value="GIY-YIG_UvrC_Cho"/>
</dbReference>
<proteinExistence type="inferred from homology"/>
<dbReference type="InterPro" id="IPR036876">
    <property type="entry name" value="UVR_dom_sf"/>
</dbReference>
<dbReference type="NCBIfam" id="TIGR00194">
    <property type="entry name" value="uvrC"/>
    <property type="match status" value="1"/>
</dbReference>
<keyword evidence="4" id="KW-0267">Excision nuclease</keyword>
<dbReference type="GO" id="GO:0006289">
    <property type="term" value="P:nucleotide-excision repair"/>
    <property type="evidence" value="ECO:0007669"/>
    <property type="project" value="InterPro"/>
</dbReference>
<evidence type="ECO:0000256" key="5">
    <source>
        <dbReference type="ARBA" id="ARBA00023204"/>
    </source>
</evidence>
<evidence type="ECO:0000313" key="10">
    <source>
        <dbReference type="EMBL" id="KGA14056.1"/>
    </source>
</evidence>
<dbReference type="PROSITE" id="PS50151">
    <property type="entry name" value="UVR"/>
    <property type="match status" value="1"/>
</dbReference>
<dbReference type="Gene3D" id="3.30.420.340">
    <property type="entry name" value="UvrC, RNAse H endonuclease domain"/>
    <property type="match status" value="1"/>
</dbReference>
<accession>A0A094QI57</accession>
<dbReference type="PROSITE" id="PS50165">
    <property type="entry name" value="UVRC"/>
    <property type="match status" value="1"/>
</dbReference>
<gene>
    <name evidence="10" type="ORF">GM50_20815</name>
</gene>
<dbReference type="GO" id="GO:0009380">
    <property type="term" value="C:excinuclease repair complex"/>
    <property type="evidence" value="ECO:0007669"/>
    <property type="project" value="InterPro"/>
</dbReference>
<keyword evidence="6" id="KW-0742">SOS response</keyword>
<feature type="domain" description="UvrC family homology region profile" evidence="9">
    <location>
        <begin position="268"/>
        <end position="501"/>
    </location>
</feature>
<dbReference type="SUPFAM" id="SSF47781">
    <property type="entry name" value="RuvA domain 2-like"/>
    <property type="match status" value="1"/>
</dbReference>
<evidence type="ECO:0000256" key="2">
    <source>
        <dbReference type="ARBA" id="ARBA00022763"/>
    </source>
</evidence>
<dbReference type="Gene3D" id="3.40.1440.10">
    <property type="entry name" value="GIY-YIG endonuclease"/>
    <property type="match status" value="1"/>
</dbReference>
<dbReference type="Gene3D" id="1.10.150.20">
    <property type="entry name" value="5' to 3' exonuclease, C-terminal subdomain"/>
    <property type="match status" value="1"/>
</dbReference>
<protein>
    <recommendedName>
        <fullName evidence="11">Excinuclease ABC subunit C</fullName>
    </recommendedName>
</protein>
<comment type="caution">
    <text evidence="10">The sequence shown here is derived from an EMBL/GenBank/DDBJ whole genome shotgun (WGS) entry which is preliminary data.</text>
</comment>
<evidence type="ECO:0000256" key="4">
    <source>
        <dbReference type="ARBA" id="ARBA00022881"/>
    </source>
</evidence>
<name>A0A094QI57_9ZZZZ</name>
<dbReference type="InterPro" id="IPR038476">
    <property type="entry name" value="UvrC_RNase_H_dom_sf"/>
</dbReference>
<dbReference type="PANTHER" id="PTHR30562">
    <property type="entry name" value="UVRC/OXIDOREDUCTASE"/>
    <property type="match status" value="1"/>
</dbReference>
<organism evidence="10">
    <name type="scientific">freshwater metagenome</name>
    <dbReference type="NCBI Taxonomy" id="449393"/>
    <lineage>
        <taxon>unclassified sequences</taxon>
        <taxon>metagenomes</taxon>
        <taxon>ecological metagenomes</taxon>
    </lineage>
</organism>
<feature type="domain" description="GIY-YIG" evidence="8">
    <location>
        <begin position="14"/>
        <end position="91"/>
    </location>
</feature>
<dbReference type="Pfam" id="PF01541">
    <property type="entry name" value="GIY-YIG"/>
    <property type="match status" value="1"/>
</dbReference>
<dbReference type="InterPro" id="IPR001162">
    <property type="entry name" value="UvrC_RNase_H_dom"/>
</dbReference>
<feature type="domain" description="UVR" evidence="7">
    <location>
        <begin position="204"/>
        <end position="239"/>
    </location>
</feature>
<dbReference type="InterPro" id="IPR050066">
    <property type="entry name" value="UvrABC_protein_C"/>
</dbReference>
<dbReference type="CDD" id="cd10434">
    <property type="entry name" value="GIY-YIG_UvrC_Cho"/>
    <property type="match status" value="1"/>
</dbReference>
<dbReference type="InterPro" id="IPR004791">
    <property type="entry name" value="UvrC"/>
</dbReference>
<keyword evidence="2" id="KW-0227">DNA damage</keyword>
<evidence type="ECO:0000256" key="3">
    <source>
        <dbReference type="ARBA" id="ARBA00022769"/>
    </source>
</evidence>
<dbReference type="Pfam" id="PF22920">
    <property type="entry name" value="UvrC_RNaseH"/>
    <property type="match status" value="1"/>
</dbReference>
<dbReference type="SUPFAM" id="SSF82771">
    <property type="entry name" value="GIY-YIG endonuclease"/>
    <property type="match status" value="1"/>
</dbReference>
<evidence type="ECO:0000259" key="7">
    <source>
        <dbReference type="PROSITE" id="PS50151"/>
    </source>
</evidence>
<dbReference type="NCBIfam" id="NF001824">
    <property type="entry name" value="PRK00558.1-5"/>
    <property type="match status" value="1"/>
</dbReference>
<sequence>MADPQSYRPSNIPEHPGVYRFFNKKDKVIYVGKAKNLKNRLSNYFQANLATKTNRMVHEAVRVDWTIVSTELEALALEFSWIKQYQPKYNVQFKDDKSYPYLALSLNDDYPMIFITRKDKRPGLKYFGPYTNAWALRNTFEVLLKVYPVRSCSSANFNRAQRSKRQCLLGDIGKCAAPCVGWISKEDHHALALKLNDFMESGMENLLPTLQSEMQLASDNEEYERAARLRDQIESFEKAQRSTQGNFSDDLDGDFIAIYQDGFHSAGSIFSMQRGSIKGSRSWIVDQEMALEGQDVFASLLFSIYGDGSNSIPRNIYLNEEPENLSELQQWLTTVNGSKVEIKVPQRGDKAELLETVKRNAQYSLIQFVSKRATDAAVSGKALTEIEEMLGLGRTPLRIECFDISNISGTSVVASMVVFEDGLPKKSEYRRFIIDTSEGWDDTRAMHQVITRRLKRMIDDRNIDLAEVSETGGRISKFAYPPALIVVDGGKPQVSAAKRALSELGITDIALCGLAKRLEEVWLPDNADPLIFPRNSEGLYLLQRIRDEAHRFAITFHRSRRSKVMLESLLDEIPGLGSARRAALLDRFGSVSAIRKAEISELASTPGIGEKLALTIAHSLARIGKGEQVNMTTGEITGA</sequence>
<dbReference type="PROSITE" id="PS50164">
    <property type="entry name" value="GIY_YIG"/>
    <property type="match status" value="1"/>
</dbReference>
<dbReference type="SUPFAM" id="SSF46600">
    <property type="entry name" value="C-terminal UvrC-binding domain of UvrB"/>
    <property type="match status" value="1"/>
</dbReference>
<keyword evidence="5" id="KW-0234">DNA repair</keyword>
<keyword evidence="1" id="KW-0963">Cytoplasm</keyword>
<dbReference type="Pfam" id="PF02151">
    <property type="entry name" value="UVR"/>
    <property type="match status" value="1"/>
</dbReference>
<evidence type="ECO:0000256" key="6">
    <source>
        <dbReference type="ARBA" id="ARBA00023236"/>
    </source>
</evidence>
<dbReference type="SMART" id="SM00465">
    <property type="entry name" value="GIYc"/>
    <property type="match status" value="1"/>
</dbReference>
<dbReference type="Pfam" id="PF14520">
    <property type="entry name" value="HHH_5"/>
    <property type="match status" value="1"/>
</dbReference>
<dbReference type="FunFam" id="3.30.420.340:FF:000003">
    <property type="entry name" value="UvrABC system protein C"/>
    <property type="match status" value="1"/>
</dbReference>
<dbReference type="InterPro" id="IPR001943">
    <property type="entry name" value="UVR_dom"/>
</dbReference>
<dbReference type="HAMAP" id="MF_00203">
    <property type="entry name" value="UvrC"/>
    <property type="match status" value="1"/>
</dbReference>
<evidence type="ECO:0000259" key="8">
    <source>
        <dbReference type="PROSITE" id="PS50164"/>
    </source>
</evidence>
<dbReference type="InterPro" id="IPR000305">
    <property type="entry name" value="GIY-YIG_endonuc"/>
</dbReference>
<reference evidence="10" key="1">
    <citation type="submission" date="2014-05" db="EMBL/GenBank/DDBJ databases">
        <title>Key roles for freshwater Actinobacteria revealed by deep metagenomic sequencing.</title>
        <authorList>
            <person name="Ghai R."/>
            <person name="Mizuno C.M."/>
            <person name="Picazo A."/>
            <person name="Camacho A."/>
            <person name="Rodriguez-Valera F."/>
        </authorList>
    </citation>
    <scope>NUCLEOTIDE SEQUENCE</scope>
</reference>
<dbReference type="GO" id="GO:0009432">
    <property type="term" value="P:SOS response"/>
    <property type="evidence" value="ECO:0007669"/>
    <property type="project" value="UniProtKB-KW"/>
</dbReference>
<dbReference type="AlphaFoldDB" id="A0A094QI57"/>
<dbReference type="InterPro" id="IPR035901">
    <property type="entry name" value="GIY-YIG_endonuc_sf"/>
</dbReference>
<dbReference type="GO" id="GO:0009381">
    <property type="term" value="F:excinuclease ABC activity"/>
    <property type="evidence" value="ECO:0007669"/>
    <property type="project" value="InterPro"/>
</dbReference>
<dbReference type="FunFam" id="3.40.1440.10:FF:000001">
    <property type="entry name" value="UvrABC system protein C"/>
    <property type="match status" value="1"/>
</dbReference>
<dbReference type="EMBL" id="JNSK01000143">
    <property type="protein sequence ID" value="KGA14056.1"/>
    <property type="molecule type" value="Genomic_DNA"/>
</dbReference>
<dbReference type="Pfam" id="PF08459">
    <property type="entry name" value="UvrC_RNaseH_dom"/>
    <property type="match status" value="1"/>
</dbReference>